<evidence type="ECO:0000313" key="2">
    <source>
        <dbReference type="Proteomes" id="UP000321484"/>
    </source>
</evidence>
<dbReference type="Proteomes" id="UP000321484">
    <property type="component" value="Unassembled WGS sequence"/>
</dbReference>
<dbReference type="EMBL" id="BJYK01000009">
    <property type="protein sequence ID" value="GEN81108.1"/>
    <property type="molecule type" value="Genomic_DNA"/>
</dbReference>
<protein>
    <submittedName>
        <fullName evidence="1">Uncharacterized protein</fullName>
    </submittedName>
</protein>
<evidence type="ECO:0000313" key="1">
    <source>
        <dbReference type="EMBL" id="GEN81108.1"/>
    </source>
</evidence>
<keyword evidence="2" id="KW-1185">Reference proteome</keyword>
<dbReference type="AlphaFoldDB" id="A0A511Z0X0"/>
<organism evidence="1 2">
    <name type="scientific">Actinotalea fermentans</name>
    <dbReference type="NCBI Taxonomy" id="43671"/>
    <lineage>
        <taxon>Bacteria</taxon>
        <taxon>Bacillati</taxon>
        <taxon>Actinomycetota</taxon>
        <taxon>Actinomycetes</taxon>
        <taxon>Micrococcales</taxon>
        <taxon>Cellulomonadaceae</taxon>
        <taxon>Actinotalea</taxon>
    </lineage>
</organism>
<proteinExistence type="predicted"/>
<accession>A0A511Z0X0</accession>
<gene>
    <name evidence="1" type="ORF">AFE02nite_28420</name>
</gene>
<sequence length="90" mass="8527">MVPPWNPSSGSKEISPVAGSSVYVPSPGTVTVVAGSSSASSRVTEPSLGIVIGVAGDCAAGAVPVEVSGVATGPAGARTVGVYVAVSDCP</sequence>
<reference evidence="1 2" key="1">
    <citation type="submission" date="2019-07" db="EMBL/GenBank/DDBJ databases">
        <title>Whole genome shotgun sequence of Actinotalea fermentans NBRC 105374.</title>
        <authorList>
            <person name="Hosoyama A."/>
            <person name="Uohara A."/>
            <person name="Ohji S."/>
            <person name="Ichikawa N."/>
        </authorList>
    </citation>
    <scope>NUCLEOTIDE SEQUENCE [LARGE SCALE GENOMIC DNA]</scope>
    <source>
        <strain evidence="1 2">NBRC 105374</strain>
    </source>
</reference>
<name>A0A511Z0X0_9CELL</name>
<comment type="caution">
    <text evidence="1">The sequence shown here is derived from an EMBL/GenBank/DDBJ whole genome shotgun (WGS) entry which is preliminary data.</text>
</comment>